<name>A0A8S3AYW7_9BILA</name>
<evidence type="ECO:0000313" key="2">
    <source>
        <dbReference type="EMBL" id="CAF4753069.1"/>
    </source>
</evidence>
<evidence type="ECO:0000256" key="1">
    <source>
        <dbReference type="SAM" id="MobiDB-lite"/>
    </source>
</evidence>
<proteinExistence type="predicted"/>
<feature type="region of interest" description="Disordered" evidence="1">
    <location>
        <begin position="1"/>
        <end position="50"/>
    </location>
</feature>
<reference evidence="2" key="1">
    <citation type="submission" date="2021-02" db="EMBL/GenBank/DDBJ databases">
        <authorList>
            <person name="Nowell W R."/>
        </authorList>
    </citation>
    <scope>NUCLEOTIDE SEQUENCE</scope>
</reference>
<gene>
    <name evidence="2" type="ORF">GIL414_LOCUS45231</name>
</gene>
<dbReference type="EMBL" id="CAJOBJ010138612">
    <property type="protein sequence ID" value="CAF4753069.1"/>
    <property type="molecule type" value="Genomic_DNA"/>
</dbReference>
<accession>A0A8S3AYW7</accession>
<organism evidence="2 3">
    <name type="scientific">Rotaria magnacalcarata</name>
    <dbReference type="NCBI Taxonomy" id="392030"/>
    <lineage>
        <taxon>Eukaryota</taxon>
        <taxon>Metazoa</taxon>
        <taxon>Spiralia</taxon>
        <taxon>Gnathifera</taxon>
        <taxon>Rotifera</taxon>
        <taxon>Eurotatoria</taxon>
        <taxon>Bdelloidea</taxon>
        <taxon>Philodinida</taxon>
        <taxon>Philodinidae</taxon>
        <taxon>Rotaria</taxon>
    </lineage>
</organism>
<comment type="caution">
    <text evidence="2">The sequence shown here is derived from an EMBL/GenBank/DDBJ whole genome shotgun (WGS) entry which is preliminary data.</text>
</comment>
<sequence>MNKRSTPGSQQQRPSASYRSSSVDVPRSANRSLVPTNSRNNALERVAKNPIRFHEENGMMVPDGYTARQIRPAARADVVRR</sequence>
<evidence type="ECO:0000313" key="3">
    <source>
        <dbReference type="Proteomes" id="UP000681720"/>
    </source>
</evidence>
<dbReference type="AlphaFoldDB" id="A0A8S3AYW7"/>
<feature type="compositionally biased region" description="Polar residues" evidence="1">
    <location>
        <begin position="1"/>
        <end position="41"/>
    </location>
</feature>
<dbReference type="Proteomes" id="UP000681720">
    <property type="component" value="Unassembled WGS sequence"/>
</dbReference>
<protein>
    <submittedName>
        <fullName evidence="2">Uncharacterized protein</fullName>
    </submittedName>
</protein>